<comment type="caution">
    <text evidence="1">The sequence shown here is derived from an EMBL/GenBank/DDBJ whole genome shotgun (WGS) entry which is preliminary data.</text>
</comment>
<dbReference type="Proteomes" id="UP000183940">
    <property type="component" value="Unassembled WGS sequence"/>
</dbReference>
<reference evidence="1" key="1">
    <citation type="submission" date="2016-10" db="EMBL/GenBank/DDBJ databases">
        <title>CRISPR-Cas defence system in Roseofilum reptotaenium: evidence of a bacteriophage-cyanobacterium arms race in the coral black band disease.</title>
        <authorList>
            <person name="Buerger P."/>
            <person name="Wood-Charlson E.M."/>
            <person name="Weynberg K.D."/>
            <person name="Willis B."/>
            <person name="Van Oppen M.J."/>
        </authorList>
    </citation>
    <scope>NUCLEOTIDE SEQUENCE [LARGE SCALE GENOMIC DNA]</scope>
    <source>
        <strain evidence="1">AO1-A</strain>
    </source>
</reference>
<protein>
    <submittedName>
        <fullName evidence="1">Uncharacterized protein</fullName>
    </submittedName>
</protein>
<proteinExistence type="predicted"/>
<evidence type="ECO:0000313" key="2">
    <source>
        <dbReference type="Proteomes" id="UP000183940"/>
    </source>
</evidence>
<dbReference type="AlphaFoldDB" id="A0A1L9QV49"/>
<evidence type="ECO:0000313" key="1">
    <source>
        <dbReference type="EMBL" id="OJJ26477.1"/>
    </source>
</evidence>
<name>A0A1L9QV49_9CYAN</name>
<dbReference type="EMBL" id="MLAW01000007">
    <property type="protein sequence ID" value="OJJ26477.1"/>
    <property type="molecule type" value="Genomic_DNA"/>
</dbReference>
<gene>
    <name evidence="1" type="ORF">BI308_06415</name>
</gene>
<keyword evidence="2" id="KW-1185">Reference proteome</keyword>
<accession>A0A1L9QV49</accession>
<sequence length="189" mass="22567">MLMKFEMKPVDELRHLLYSSNPEDRVEWAGLIIFKIHCQGNADRVLQNCQEALSVVLKQYEKDWPSEEEWYNLLPKWFVERCGLERTDEEIEQEIEKWNTLSLEEQEEEIENIKWSVMEWIGCFDLSFNERYWFWWDAIIQDSNTLFIALQVVDDPIPYGSFSWLLRASGAIMIQETSDEMLTELGVNL</sequence>
<organism evidence="1 2">
    <name type="scientific">Roseofilum reptotaenium AO1-A</name>
    <dbReference type="NCBI Taxonomy" id="1925591"/>
    <lineage>
        <taxon>Bacteria</taxon>
        <taxon>Bacillati</taxon>
        <taxon>Cyanobacteriota</taxon>
        <taxon>Cyanophyceae</taxon>
        <taxon>Desertifilales</taxon>
        <taxon>Desertifilaceae</taxon>
        <taxon>Roseofilum</taxon>
    </lineage>
</organism>